<dbReference type="RefSeq" id="WP_261962881.1">
    <property type="nucleotide sequence ID" value="NZ_BAAAXA010000003.1"/>
</dbReference>
<evidence type="ECO:0000256" key="2">
    <source>
        <dbReference type="ARBA" id="ARBA00023002"/>
    </source>
</evidence>
<reference evidence="5" key="2">
    <citation type="submission" date="2023-01" db="EMBL/GenBank/DDBJ databases">
        <authorList>
            <person name="Sun Q."/>
            <person name="Evtushenko L."/>
        </authorList>
    </citation>
    <scope>NUCLEOTIDE SEQUENCE</scope>
    <source>
        <strain evidence="5">VKM Ac-1321</strain>
    </source>
</reference>
<sequence>MPKSTIDPNGPRLRFGVLGCGDIAWRNTVPAIQRCGAEVVVFASRSGDRARRFADRFGGAAVEGYERLLARTDVDAVYVALPTGLHHTWARRALESGRHVLAEKPLTATLDEAADLVRLAAQRGRWLAENFTFPYHSQHTAVQKVIADGEIGRPRVYEIVFGIPARPDGDIRNDPELGGGALLDLGVYTARAIRLMCEPADGAGLEVAGATLNIDPALGVDVAGSALLGLPGGATGHLSFGFGLAYRSAYAVWGSEGRVSLQRAFTPPASLRPVLRLERQDRVEERTLPADDQHANVVAAFVRAAVDGAPFGPQGESLLRQAALVQRIRGTAKPSFA</sequence>
<dbReference type="PANTHER" id="PTHR22604:SF105">
    <property type="entry name" value="TRANS-1,2-DIHYDROBENZENE-1,2-DIOL DEHYDROGENASE"/>
    <property type="match status" value="1"/>
</dbReference>
<dbReference type="InterPro" id="IPR055170">
    <property type="entry name" value="GFO_IDH_MocA-like_dom"/>
</dbReference>
<accession>A0A9W6KMJ3</accession>
<evidence type="ECO:0000259" key="3">
    <source>
        <dbReference type="Pfam" id="PF01408"/>
    </source>
</evidence>
<protein>
    <submittedName>
        <fullName evidence="5">Oxidoreductase</fullName>
    </submittedName>
</protein>
<dbReference type="InterPro" id="IPR036291">
    <property type="entry name" value="NAD(P)-bd_dom_sf"/>
</dbReference>
<dbReference type="GO" id="GO:0000166">
    <property type="term" value="F:nucleotide binding"/>
    <property type="evidence" value="ECO:0007669"/>
    <property type="project" value="InterPro"/>
</dbReference>
<dbReference type="Pfam" id="PF22725">
    <property type="entry name" value="GFO_IDH_MocA_C3"/>
    <property type="match status" value="1"/>
</dbReference>
<dbReference type="InterPro" id="IPR000683">
    <property type="entry name" value="Gfo/Idh/MocA-like_OxRdtase_N"/>
</dbReference>
<dbReference type="Gene3D" id="3.40.50.720">
    <property type="entry name" value="NAD(P)-binding Rossmann-like Domain"/>
    <property type="match status" value="1"/>
</dbReference>
<feature type="domain" description="Gfo/Idh/MocA-like oxidoreductase N-terminal" evidence="3">
    <location>
        <begin position="13"/>
        <end position="130"/>
    </location>
</feature>
<evidence type="ECO:0000256" key="1">
    <source>
        <dbReference type="ARBA" id="ARBA00010928"/>
    </source>
</evidence>
<proteinExistence type="inferred from homology"/>
<reference evidence="5" key="1">
    <citation type="journal article" date="2014" name="Int. J. Syst. Evol. Microbiol.">
        <title>Complete genome sequence of Corynebacterium casei LMG S-19264T (=DSM 44701T), isolated from a smear-ripened cheese.</title>
        <authorList>
            <consortium name="US DOE Joint Genome Institute (JGI-PGF)"/>
            <person name="Walter F."/>
            <person name="Albersmeier A."/>
            <person name="Kalinowski J."/>
            <person name="Ruckert C."/>
        </authorList>
    </citation>
    <scope>NUCLEOTIDE SEQUENCE</scope>
    <source>
        <strain evidence="5">VKM Ac-1321</strain>
    </source>
</reference>
<keyword evidence="2" id="KW-0560">Oxidoreductase</keyword>
<dbReference type="InterPro" id="IPR050984">
    <property type="entry name" value="Gfo/Idh/MocA_domain"/>
</dbReference>
<comment type="similarity">
    <text evidence="1">Belongs to the Gfo/Idh/MocA family.</text>
</comment>
<name>A0A9W6KMJ3_9ACTN</name>
<keyword evidence="6" id="KW-1185">Reference proteome</keyword>
<dbReference type="Proteomes" id="UP001143480">
    <property type="component" value="Unassembled WGS sequence"/>
</dbReference>
<dbReference type="SUPFAM" id="SSF55347">
    <property type="entry name" value="Glyceraldehyde-3-phosphate dehydrogenase-like, C-terminal domain"/>
    <property type="match status" value="1"/>
</dbReference>
<dbReference type="PANTHER" id="PTHR22604">
    <property type="entry name" value="OXIDOREDUCTASES"/>
    <property type="match status" value="1"/>
</dbReference>
<dbReference type="AlphaFoldDB" id="A0A9W6KMJ3"/>
<evidence type="ECO:0000313" key="6">
    <source>
        <dbReference type="Proteomes" id="UP001143480"/>
    </source>
</evidence>
<dbReference type="GO" id="GO:0016491">
    <property type="term" value="F:oxidoreductase activity"/>
    <property type="evidence" value="ECO:0007669"/>
    <property type="project" value="UniProtKB-KW"/>
</dbReference>
<comment type="caution">
    <text evidence="5">The sequence shown here is derived from an EMBL/GenBank/DDBJ whole genome shotgun (WGS) entry which is preliminary data.</text>
</comment>
<organism evidence="5 6">
    <name type="scientific">Dactylosporangium matsuzakiense</name>
    <dbReference type="NCBI Taxonomy" id="53360"/>
    <lineage>
        <taxon>Bacteria</taxon>
        <taxon>Bacillati</taxon>
        <taxon>Actinomycetota</taxon>
        <taxon>Actinomycetes</taxon>
        <taxon>Micromonosporales</taxon>
        <taxon>Micromonosporaceae</taxon>
        <taxon>Dactylosporangium</taxon>
    </lineage>
</organism>
<dbReference type="SUPFAM" id="SSF51735">
    <property type="entry name" value="NAD(P)-binding Rossmann-fold domains"/>
    <property type="match status" value="1"/>
</dbReference>
<evidence type="ECO:0000313" key="5">
    <source>
        <dbReference type="EMBL" id="GLL02930.1"/>
    </source>
</evidence>
<dbReference type="Pfam" id="PF01408">
    <property type="entry name" value="GFO_IDH_MocA"/>
    <property type="match status" value="1"/>
</dbReference>
<evidence type="ECO:0000259" key="4">
    <source>
        <dbReference type="Pfam" id="PF22725"/>
    </source>
</evidence>
<feature type="domain" description="GFO/IDH/MocA-like oxidoreductase" evidence="4">
    <location>
        <begin position="140"/>
        <end position="259"/>
    </location>
</feature>
<gene>
    <name evidence="5" type="ORF">GCM10017581_046720</name>
</gene>
<dbReference type="EMBL" id="BSFP01000027">
    <property type="protein sequence ID" value="GLL02930.1"/>
    <property type="molecule type" value="Genomic_DNA"/>
</dbReference>
<dbReference type="Gene3D" id="3.30.360.10">
    <property type="entry name" value="Dihydrodipicolinate Reductase, domain 2"/>
    <property type="match status" value="1"/>
</dbReference>